<name>A0AA86GNP0_9SPHN</name>
<gene>
    <name evidence="1" type="ORF">SGRAN_2338</name>
</gene>
<evidence type="ECO:0000313" key="2">
    <source>
        <dbReference type="Proteomes" id="UP000058599"/>
    </source>
</evidence>
<keyword evidence="2" id="KW-1185">Reference proteome</keyword>
<dbReference type="KEGG" id="sgi:SGRAN_2338"/>
<evidence type="ECO:0000313" key="1">
    <source>
        <dbReference type="EMBL" id="AMG74702.1"/>
    </source>
</evidence>
<dbReference type="Pfam" id="PF22284">
    <property type="entry name" value="DUF6961"/>
    <property type="match status" value="1"/>
</dbReference>
<dbReference type="InterPro" id="IPR054234">
    <property type="entry name" value="DUF6961"/>
</dbReference>
<protein>
    <submittedName>
        <fullName evidence="1">Uncharacterized protein</fullName>
    </submittedName>
</protein>
<organism evidence="1 2">
    <name type="scientific">Sphingopyxis granuli</name>
    <dbReference type="NCBI Taxonomy" id="267128"/>
    <lineage>
        <taxon>Bacteria</taxon>
        <taxon>Pseudomonadati</taxon>
        <taxon>Pseudomonadota</taxon>
        <taxon>Alphaproteobacteria</taxon>
        <taxon>Sphingomonadales</taxon>
        <taxon>Sphingomonadaceae</taxon>
        <taxon>Sphingopyxis</taxon>
    </lineage>
</organism>
<dbReference type="AlphaFoldDB" id="A0AA86GNP0"/>
<dbReference type="EMBL" id="CP012199">
    <property type="protein sequence ID" value="AMG74702.1"/>
    <property type="molecule type" value="Genomic_DNA"/>
</dbReference>
<dbReference type="Proteomes" id="UP000058599">
    <property type="component" value="Chromosome"/>
</dbReference>
<reference evidence="1 2" key="1">
    <citation type="journal article" date="2016" name="BMC Genomics">
        <title>Genomic analysis of the nitrate-respiring Sphingopyxis granuli (formerly Sphingomonas macrogoltabida) strain TFA.</title>
        <authorList>
            <person name="Garcia-Romero I."/>
            <person name="Perez-Pulido A.J."/>
            <person name="Gonzalez-Flores Y.E."/>
            <person name="Reyes-Ramirez F."/>
            <person name="Santero E."/>
            <person name="Floriano B."/>
        </authorList>
    </citation>
    <scope>NUCLEOTIDE SEQUENCE [LARGE SCALE GENOMIC DNA]</scope>
    <source>
        <strain evidence="1 2">TFA</strain>
    </source>
</reference>
<dbReference type="RefSeq" id="WP_067183845.1">
    <property type="nucleotide sequence ID" value="NZ_CP012199.1"/>
</dbReference>
<accession>A0AA86GNP0</accession>
<proteinExistence type="predicted"/>
<sequence length="89" mass="9486">MGANADHDLWGQALAFESRYGDDAPRIIAGKIEQFKASGEVAEADFWAQVAECLTDLHAIRYQGYATPREVPLDPTIVAPAPNGSPSGA</sequence>